<name>A0AAE1DHU3_9GAST</name>
<comment type="caution">
    <text evidence="1">The sequence shown here is derived from an EMBL/GenBank/DDBJ whole genome shotgun (WGS) entry which is preliminary data.</text>
</comment>
<gene>
    <name evidence="1" type="ORF">RRG08_029993</name>
</gene>
<accession>A0AAE1DHU3</accession>
<evidence type="ECO:0000313" key="1">
    <source>
        <dbReference type="EMBL" id="KAK3770340.1"/>
    </source>
</evidence>
<reference evidence="1" key="1">
    <citation type="journal article" date="2023" name="G3 (Bethesda)">
        <title>A reference genome for the long-term kleptoplast-retaining sea slug Elysia crispata morphotype clarki.</title>
        <authorList>
            <person name="Eastman K.E."/>
            <person name="Pendleton A.L."/>
            <person name="Shaikh M.A."/>
            <person name="Suttiyut T."/>
            <person name="Ogas R."/>
            <person name="Tomko P."/>
            <person name="Gavelis G."/>
            <person name="Widhalm J.R."/>
            <person name="Wisecaver J.H."/>
        </authorList>
    </citation>
    <scope>NUCLEOTIDE SEQUENCE</scope>
    <source>
        <strain evidence="1">ECLA1</strain>
    </source>
</reference>
<proteinExistence type="predicted"/>
<dbReference type="Proteomes" id="UP001283361">
    <property type="component" value="Unassembled WGS sequence"/>
</dbReference>
<dbReference type="AlphaFoldDB" id="A0AAE1DHU3"/>
<organism evidence="1 2">
    <name type="scientific">Elysia crispata</name>
    <name type="common">lettuce slug</name>
    <dbReference type="NCBI Taxonomy" id="231223"/>
    <lineage>
        <taxon>Eukaryota</taxon>
        <taxon>Metazoa</taxon>
        <taxon>Spiralia</taxon>
        <taxon>Lophotrochozoa</taxon>
        <taxon>Mollusca</taxon>
        <taxon>Gastropoda</taxon>
        <taxon>Heterobranchia</taxon>
        <taxon>Euthyneura</taxon>
        <taxon>Panpulmonata</taxon>
        <taxon>Sacoglossa</taxon>
        <taxon>Placobranchoidea</taxon>
        <taxon>Plakobranchidae</taxon>
        <taxon>Elysia</taxon>
    </lineage>
</organism>
<protein>
    <submittedName>
        <fullName evidence="1">Uncharacterized protein</fullName>
    </submittedName>
</protein>
<sequence>MPAADSPRERVDLGRLCHFVTKHKITRKDPQFNNRAGWLGTGPWPRASLGSYRELFSVFKMFKKRRLLARCQTPLHFGLVENNCWIVRIQERAAEFCWAYFQCITGGKVKIARKPLSSQSHVQLFVTILSASLFSQLSRVFGRPPRVENCLQSLAASGSSTT</sequence>
<keyword evidence="2" id="KW-1185">Reference proteome</keyword>
<dbReference type="EMBL" id="JAWDGP010003856">
    <property type="protein sequence ID" value="KAK3770340.1"/>
    <property type="molecule type" value="Genomic_DNA"/>
</dbReference>
<evidence type="ECO:0000313" key="2">
    <source>
        <dbReference type="Proteomes" id="UP001283361"/>
    </source>
</evidence>